<accession>A0A834E583</accession>
<proteinExistence type="predicted"/>
<name>A0A834E583_9CHIR</name>
<evidence type="ECO:0000313" key="2">
    <source>
        <dbReference type="EMBL" id="KAF6104181.1"/>
    </source>
</evidence>
<reference evidence="2 3" key="1">
    <citation type="journal article" date="2020" name="Nature">
        <title>Six reference-quality genomes reveal evolution of bat adaptations.</title>
        <authorList>
            <person name="Jebb D."/>
            <person name="Huang Z."/>
            <person name="Pippel M."/>
            <person name="Hughes G.M."/>
            <person name="Lavrichenko K."/>
            <person name="Devanna P."/>
            <person name="Winkler S."/>
            <person name="Jermiin L.S."/>
            <person name="Skirmuntt E.C."/>
            <person name="Katzourakis A."/>
            <person name="Burkitt-Gray L."/>
            <person name="Ray D.A."/>
            <person name="Sullivan K.A.M."/>
            <person name="Roscito J.G."/>
            <person name="Kirilenko B.M."/>
            <person name="Davalos L.M."/>
            <person name="Corthals A.P."/>
            <person name="Power M.L."/>
            <person name="Jones G."/>
            <person name="Ransome R.D."/>
            <person name="Dechmann D.K.N."/>
            <person name="Locatelli A.G."/>
            <person name="Puechmaille S.J."/>
            <person name="Fedrigo O."/>
            <person name="Jarvis E.D."/>
            <person name="Hiller M."/>
            <person name="Vernes S.C."/>
            <person name="Myers E.W."/>
            <person name="Teeling E.C."/>
        </authorList>
    </citation>
    <scope>NUCLEOTIDE SEQUENCE [LARGE SCALE GENOMIC DNA]</scope>
    <source>
        <strain evidence="2">Bat1K_MPI-CBG_1</strain>
    </source>
</reference>
<evidence type="ECO:0000313" key="3">
    <source>
        <dbReference type="Proteomes" id="UP000664940"/>
    </source>
</evidence>
<dbReference type="AlphaFoldDB" id="A0A834E583"/>
<evidence type="ECO:0000256" key="1">
    <source>
        <dbReference type="SAM" id="MobiDB-lite"/>
    </source>
</evidence>
<gene>
    <name evidence="2" type="ORF">HJG60_011199</name>
</gene>
<dbReference type="EMBL" id="JABVXQ010000006">
    <property type="protein sequence ID" value="KAF6104181.1"/>
    <property type="molecule type" value="Genomic_DNA"/>
</dbReference>
<protein>
    <submittedName>
        <fullName evidence="2">Uncharacterized protein</fullName>
    </submittedName>
</protein>
<comment type="caution">
    <text evidence="2">The sequence shown here is derived from an EMBL/GenBank/DDBJ whole genome shotgun (WGS) entry which is preliminary data.</text>
</comment>
<dbReference type="Proteomes" id="UP000664940">
    <property type="component" value="Unassembled WGS sequence"/>
</dbReference>
<sequence length="126" mass="13889">MSKIARALARWLSLLERHPVQQKTASSIPDRGGMGRGANRRQMLRVSHFCVPPAPPATHHRHHVCPQVWVKKKQTFNILPDRAPPTLSHVNPSGENSAVVSSCPRSCCPPHRCATAFNPPAQLQSP</sequence>
<organism evidence="2 3">
    <name type="scientific">Phyllostomus discolor</name>
    <name type="common">pale spear-nosed bat</name>
    <dbReference type="NCBI Taxonomy" id="89673"/>
    <lineage>
        <taxon>Eukaryota</taxon>
        <taxon>Metazoa</taxon>
        <taxon>Chordata</taxon>
        <taxon>Craniata</taxon>
        <taxon>Vertebrata</taxon>
        <taxon>Euteleostomi</taxon>
        <taxon>Mammalia</taxon>
        <taxon>Eutheria</taxon>
        <taxon>Laurasiatheria</taxon>
        <taxon>Chiroptera</taxon>
        <taxon>Yangochiroptera</taxon>
        <taxon>Phyllostomidae</taxon>
        <taxon>Phyllostominae</taxon>
        <taxon>Phyllostomus</taxon>
    </lineage>
</organism>
<feature type="region of interest" description="Disordered" evidence="1">
    <location>
        <begin position="80"/>
        <end position="103"/>
    </location>
</feature>